<dbReference type="SUPFAM" id="SSF52833">
    <property type="entry name" value="Thioredoxin-like"/>
    <property type="match status" value="1"/>
</dbReference>
<dbReference type="PANTHER" id="PTHR46472">
    <property type="entry name" value="NUCLEOREDOXIN"/>
    <property type="match status" value="1"/>
</dbReference>
<dbReference type="RefSeq" id="WP_279299385.1">
    <property type="nucleotide sequence ID" value="NZ_JAOTIF010000026.1"/>
</dbReference>
<dbReference type="GO" id="GO:0031397">
    <property type="term" value="P:negative regulation of protein ubiquitination"/>
    <property type="evidence" value="ECO:0007669"/>
    <property type="project" value="TreeGrafter"/>
</dbReference>
<dbReference type="GO" id="GO:0004791">
    <property type="term" value="F:thioredoxin-disulfide reductase (NADPH) activity"/>
    <property type="evidence" value="ECO:0007669"/>
    <property type="project" value="TreeGrafter"/>
</dbReference>
<dbReference type="Gene3D" id="3.40.30.10">
    <property type="entry name" value="Glutaredoxin"/>
    <property type="match status" value="1"/>
</dbReference>
<dbReference type="GO" id="GO:0030178">
    <property type="term" value="P:negative regulation of Wnt signaling pathway"/>
    <property type="evidence" value="ECO:0007669"/>
    <property type="project" value="TreeGrafter"/>
</dbReference>
<dbReference type="PROSITE" id="PS51352">
    <property type="entry name" value="THIOREDOXIN_2"/>
    <property type="match status" value="1"/>
</dbReference>
<accession>A0A9X3BK07</accession>
<dbReference type="InterPro" id="IPR036249">
    <property type="entry name" value="Thioredoxin-like_sf"/>
</dbReference>
<dbReference type="EMBL" id="JAOTIF010000026">
    <property type="protein sequence ID" value="MCU7551948.1"/>
    <property type="molecule type" value="Genomic_DNA"/>
</dbReference>
<name>A0A9X3BK07_9BACT</name>
<dbReference type="PROSITE" id="PS51257">
    <property type="entry name" value="PROKAR_LIPOPROTEIN"/>
    <property type="match status" value="1"/>
</dbReference>
<reference evidence="2" key="2">
    <citation type="submission" date="2023-04" db="EMBL/GenBank/DDBJ databases">
        <title>Paracnuella aquatica gen. nov., sp. nov., a member of the family Chitinophagaceae isolated from a hot spring.</title>
        <authorList>
            <person name="Wang C."/>
        </authorList>
    </citation>
    <scope>NUCLEOTIDE SEQUENCE</scope>
    <source>
        <strain evidence="2">LB-8</strain>
    </source>
</reference>
<dbReference type="Pfam" id="PF13905">
    <property type="entry name" value="Thioredoxin_8"/>
    <property type="match status" value="1"/>
</dbReference>
<gene>
    <name evidence="2" type="ORF">OCK74_22705</name>
</gene>
<dbReference type="Proteomes" id="UP001155483">
    <property type="component" value="Unassembled WGS sequence"/>
</dbReference>
<dbReference type="InterPro" id="IPR013766">
    <property type="entry name" value="Thioredoxin_domain"/>
</dbReference>
<dbReference type="InterPro" id="IPR012336">
    <property type="entry name" value="Thioredoxin-like_fold"/>
</dbReference>
<dbReference type="AlphaFoldDB" id="A0A9X3BK07"/>
<dbReference type="PANTHER" id="PTHR46472:SF1">
    <property type="entry name" value="NUCLEOREDOXIN"/>
    <property type="match status" value="1"/>
</dbReference>
<reference evidence="2" key="1">
    <citation type="submission" date="2022-09" db="EMBL/GenBank/DDBJ databases">
        <authorList>
            <person name="Yuan C."/>
            <person name="Ke Z."/>
        </authorList>
    </citation>
    <scope>NUCLEOTIDE SEQUENCE</scope>
    <source>
        <strain evidence="2">LB-8</strain>
    </source>
</reference>
<keyword evidence="3" id="KW-1185">Reference proteome</keyword>
<sequence length="319" mass="36863">MKTQLSIACLCLFYLFVACKEHNSLKVTSGNVLDKSITKASILHQDTLIEKYKSMFPDTAKNFKNIQDLSTYILSLKNTFLYTKTFNGTALEFNDSDTMVYIKREFDKAANYLQFKHAYFWTKSTDGMILLGMHPGLHTSEKLALFEKFPQNIRESSVGKQTKALLNKYVYDRNLGFDFNNFRNVELITPTSGKCKIESLLAHSKKNTLIFFGASWCRPCRIQESRFKRMFENIDTTKLAVVGISIDSDNEAFKTLLKKEAYPWQCFRIENAWRNTIFKTLNYQGVPMNILLDASRRIVKEDVSIDEVLKFMGIKVPEI</sequence>
<evidence type="ECO:0000313" key="3">
    <source>
        <dbReference type="Proteomes" id="UP001155483"/>
    </source>
</evidence>
<comment type="caution">
    <text evidence="2">The sequence shown here is derived from an EMBL/GenBank/DDBJ whole genome shotgun (WGS) entry which is preliminary data.</text>
</comment>
<proteinExistence type="predicted"/>
<protein>
    <submittedName>
        <fullName evidence="2">Thioredoxin family protein</fullName>
    </submittedName>
</protein>
<evidence type="ECO:0000313" key="2">
    <source>
        <dbReference type="EMBL" id="MCU7551948.1"/>
    </source>
</evidence>
<feature type="domain" description="Thioredoxin" evidence="1">
    <location>
        <begin position="143"/>
        <end position="314"/>
    </location>
</feature>
<organism evidence="2 3">
    <name type="scientific">Paraflavisolibacter caeni</name>
    <dbReference type="NCBI Taxonomy" id="2982496"/>
    <lineage>
        <taxon>Bacteria</taxon>
        <taxon>Pseudomonadati</taxon>
        <taxon>Bacteroidota</taxon>
        <taxon>Chitinophagia</taxon>
        <taxon>Chitinophagales</taxon>
        <taxon>Chitinophagaceae</taxon>
        <taxon>Paraflavisolibacter</taxon>
    </lineage>
</organism>
<evidence type="ECO:0000259" key="1">
    <source>
        <dbReference type="PROSITE" id="PS51352"/>
    </source>
</evidence>